<dbReference type="AlphaFoldDB" id="A0A3F2ZTE7"/>
<keyword evidence="1" id="KW-0812">Transmembrane</keyword>
<evidence type="ECO:0000313" key="2">
    <source>
        <dbReference type="EMBL" id="ACQ54828.1"/>
    </source>
</evidence>
<sequence length="90" mass="10590">MKEIGYIIQNIGYNIMPISFIAYFILKILEFKWNKKGYSSLAKSIWYIAVGISTLDGDIRVEKLVIMMIFFDAFDSFIEYKEENRKSKNS</sequence>
<dbReference type="EMBL" id="CP001083">
    <property type="protein sequence ID" value="ACQ54828.1"/>
    <property type="molecule type" value="Genomic_DNA"/>
</dbReference>
<proteinExistence type="predicted"/>
<gene>
    <name evidence="2" type="ordered locus">CLJ_B1811</name>
</gene>
<reference evidence="3" key="2">
    <citation type="submission" date="2008-05" db="EMBL/GenBank/DDBJ databases">
        <title>Genome sequence of Clostridium botulinum Ba4 strain 657.</title>
        <authorList>
            <person name="Shrivastava S."/>
            <person name="Brown J.L."/>
            <person name="Bruce D."/>
            <person name="Detter C."/>
            <person name="Munk C."/>
            <person name="Smith L.A."/>
            <person name="Smith T.J."/>
            <person name="Sutton G."/>
            <person name="Brettin T.S."/>
        </authorList>
    </citation>
    <scope>NUCLEOTIDE SEQUENCE [LARGE SCALE GENOMIC DNA]</scope>
    <source>
        <strain evidence="3">657 / Type Ba4</strain>
    </source>
</reference>
<organism evidence="2 3">
    <name type="scientific">Clostridium botulinum (strain 657 / Type Ba4)</name>
    <dbReference type="NCBI Taxonomy" id="515621"/>
    <lineage>
        <taxon>Bacteria</taxon>
        <taxon>Bacillati</taxon>
        <taxon>Bacillota</taxon>
        <taxon>Clostridia</taxon>
        <taxon>Eubacteriales</taxon>
        <taxon>Clostridiaceae</taxon>
        <taxon>Clostridium</taxon>
    </lineage>
</organism>
<keyword evidence="1" id="KW-1133">Transmembrane helix</keyword>
<dbReference type="KEGG" id="cbi:CLJ_B1811"/>
<name>A0A3F2ZTE7_CLOB6</name>
<protein>
    <submittedName>
        <fullName evidence="2">Uncharacterized protein</fullName>
    </submittedName>
</protein>
<accession>A0A3F2ZTE7</accession>
<evidence type="ECO:0000256" key="1">
    <source>
        <dbReference type="SAM" id="Phobius"/>
    </source>
</evidence>
<dbReference type="RefSeq" id="WP_012047634.1">
    <property type="nucleotide sequence ID" value="NC_012658.1"/>
</dbReference>
<dbReference type="Proteomes" id="UP000002333">
    <property type="component" value="Chromosome"/>
</dbReference>
<evidence type="ECO:0000313" key="3">
    <source>
        <dbReference type="Proteomes" id="UP000002333"/>
    </source>
</evidence>
<reference evidence="2 3" key="1">
    <citation type="journal article" date="2007" name="PLoS ONE">
        <title>Analysis of the neurotoxin complex genes in Clostridium botulinum A1-A4 and B1 strains: BoNT/A3, /Ba4 and /B1 clusters are located within plasmids.</title>
        <authorList>
            <person name="Smith T.J."/>
            <person name="Hill K.K."/>
            <person name="Foley B.T."/>
            <person name="Detter J.C."/>
            <person name="Munk A.C."/>
            <person name="Bruce D.C."/>
            <person name="Doggett N.A."/>
            <person name="Smith L.A."/>
            <person name="Marks J.D."/>
            <person name="Xie G."/>
            <person name="Brettin T.S."/>
        </authorList>
    </citation>
    <scope>NUCLEOTIDE SEQUENCE [LARGE SCALE GENOMIC DNA]</scope>
    <source>
        <strain evidence="3">657 / Type Ba4</strain>
    </source>
</reference>
<keyword evidence="1" id="KW-0472">Membrane</keyword>
<feature type="transmembrane region" description="Helical" evidence="1">
    <location>
        <begin position="6"/>
        <end position="26"/>
    </location>
</feature>
<dbReference type="GeneID" id="5185975"/>